<dbReference type="EMBL" id="JAMPKX010000014">
    <property type="protein sequence ID" value="MEP0949693.1"/>
    <property type="molecule type" value="Genomic_DNA"/>
</dbReference>
<evidence type="ECO:0000313" key="2">
    <source>
        <dbReference type="EMBL" id="MEP0949693.1"/>
    </source>
</evidence>
<feature type="domain" description="DUF6876" evidence="1">
    <location>
        <begin position="9"/>
        <end position="124"/>
    </location>
</feature>
<proteinExistence type="predicted"/>
<sequence>MANPPYSLTEDELSQFTGTSQYYQHPLGVLYTDGVQYMAERGGGYWIIDVIAAWQLHPQVALDPMLQQIQFWKLIVHDDGSATMFCERDTDDVAVSQRIPLTDFPLKQLRLYFQNGVVLLPSEY</sequence>
<gene>
    <name evidence="2" type="ORF">NC992_22635</name>
</gene>
<evidence type="ECO:0000313" key="3">
    <source>
        <dbReference type="Proteomes" id="UP001482513"/>
    </source>
</evidence>
<organism evidence="2 3">
    <name type="scientific">Leptolyngbya subtilissima DQ-A4</name>
    <dbReference type="NCBI Taxonomy" id="2933933"/>
    <lineage>
        <taxon>Bacteria</taxon>
        <taxon>Bacillati</taxon>
        <taxon>Cyanobacteriota</taxon>
        <taxon>Cyanophyceae</taxon>
        <taxon>Leptolyngbyales</taxon>
        <taxon>Leptolyngbyaceae</taxon>
        <taxon>Leptolyngbya group</taxon>
        <taxon>Leptolyngbya</taxon>
    </lineage>
</organism>
<protein>
    <recommendedName>
        <fullName evidence="1">DUF6876 domain-containing protein</fullName>
    </recommendedName>
</protein>
<accession>A0ABV0KAA1</accession>
<keyword evidence="3" id="KW-1185">Reference proteome</keyword>
<dbReference type="InterPro" id="IPR049241">
    <property type="entry name" value="DUF6876"/>
</dbReference>
<dbReference type="Proteomes" id="UP001482513">
    <property type="component" value="Unassembled WGS sequence"/>
</dbReference>
<comment type="caution">
    <text evidence="2">The sequence shown here is derived from an EMBL/GenBank/DDBJ whole genome shotgun (WGS) entry which is preliminary data.</text>
</comment>
<name>A0ABV0KAA1_9CYAN</name>
<evidence type="ECO:0000259" key="1">
    <source>
        <dbReference type="Pfam" id="PF21781"/>
    </source>
</evidence>
<reference evidence="2 3" key="1">
    <citation type="submission" date="2022-04" db="EMBL/GenBank/DDBJ databases">
        <title>Positive selection, recombination, and allopatry shape intraspecific diversity of widespread and dominant cyanobacteria.</title>
        <authorList>
            <person name="Wei J."/>
            <person name="Shu W."/>
            <person name="Hu C."/>
        </authorList>
    </citation>
    <scope>NUCLEOTIDE SEQUENCE [LARGE SCALE GENOMIC DNA]</scope>
    <source>
        <strain evidence="2 3">DQ-A4</strain>
    </source>
</reference>
<dbReference type="Pfam" id="PF21781">
    <property type="entry name" value="DUF6876"/>
    <property type="match status" value="1"/>
</dbReference>
<dbReference type="RefSeq" id="WP_190707814.1">
    <property type="nucleotide sequence ID" value="NZ_JAMPKX010000014.1"/>
</dbReference>